<gene>
    <name evidence="2" type="ORF">O181_064894</name>
</gene>
<name>A0A9Q3EQ24_9BASI</name>
<comment type="caution">
    <text evidence="2">The sequence shown here is derived from an EMBL/GenBank/DDBJ whole genome shotgun (WGS) entry which is preliminary data.</text>
</comment>
<keyword evidence="3" id="KW-1185">Reference proteome</keyword>
<dbReference type="Proteomes" id="UP000765509">
    <property type="component" value="Unassembled WGS sequence"/>
</dbReference>
<sequence length="89" mass="9760">MLCAIESSDRFAKLPSNPTRWWSQGQLASNSSLNFLPHNFLPAVSGWWLDLPRRPCAPFDSALSQFPGSAPPAYSSIQDPQSSSNPKTP</sequence>
<feature type="compositionally biased region" description="Polar residues" evidence="1">
    <location>
        <begin position="75"/>
        <end position="89"/>
    </location>
</feature>
<dbReference type="EMBL" id="AVOT02031613">
    <property type="protein sequence ID" value="MBW0525179.1"/>
    <property type="molecule type" value="Genomic_DNA"/>
</dbReference>
<feature type="region of interest" description="Disordered" evidence="1">
    <location>
        <begin position="70"/>
        <end position="89"/>
    </location>
</feature>
<dbReference type="AlphaFoldDB" id="A0A9Q3EQ24"/>
<organism evidence="2 3">
    <name type="scientific">Austropuccinia psidii MF-1</name>
    <dbReference type="NCBI Taxonomy" id="1389203"/>
    <lineage>
        <taxon>Eukaryota</taxon>
        <taxon>Fungi</taxon>
        <taxon>Dikarya</taxon>
        <taxon>Basidiomycota</taxon>
        <taxon>Pucciniomycotina</taxon>
        <taxon>Pucciniomycetes</taxon>
        <taxon>Pucciniales</taxon>
        <taxon>Sphaerophragmiaceae</taxon>
        <taxon>Austropuccinia</taxon>
    </lineage>
</organism>
<evidence type="ECO:0000256" key="1">
    <source>
        <dbReference type="SAM" id="MobiDB-lite"/>
    </source>
</evidence>
<proteinExistence type="predicted"/>
<evidence type="ECO:0000313" key="2">
    <source>
        <dbReference type="EMBL" id="MBW0525179.1"/>
    </source>
</evidence>
<protein>
    <submittedName>
        <fullName evidence="2">Uncharacterized protein</fullName>
    </submittedName>
</protein>
<accession>A0A9Q3EQ24</accession>
<reference evidence="2" key="1">
    <citation type="submission" date="2021-03" db="EMBL/GenBank/DDBJ databases">
        <title>Draft genome sequence of rust myrtle Austropuccinia psidii MF-1, a brazilian biotype.</title>
        <authorList>
            <person name="Quecine M.C."/>
            <person name="Pachon D.M.R."/>
            <person name="Bonatelli M.L."/>
            <person name="Correr F.H."/>
            <person name="Franceschini L.M."/>
            <person name="Leite T.F."/>
            <person name="Margarido G.R.A."/>
            <person name="Almeida C.A."/>
            <person name="Ferrarezi J.A."/>
            <person name="Labate C.A."/>
        </authorList>
    </citation>
    <scope>NUCLEOTIDE SEQUENCE</scope>
    <source>
        <strain evidence="2">MF-1</strain>
    </source>
</reference>
<evidence type="ECO:0000313" key="3">
    <source>
        <dbReference type="Proteomes" id="UP000765509"/>
    </source>
</evidence>